<reference evidence="7 8" key="1">
    <citation type="submission" date="2023-04" db="EMBL/GenBank/DDBJ databases">
        <title>Ottowia paracancer sp. nov., isolated from human stomach.</title>
        <authorList>
            <person name="Song Y."/>
        </authorList>
    </citation>
    <scope>NUCLEOTIDE SEQUENCE [LARGE SCALE GENOMIC DNA]</scope>
    <source>
        <strain evidence="7 8">10c7w1</strain>
    </source>
</reference>
<evidence type="ECO:0000256" key="2">
    <source>
        <dbReference type="ARBA" id="ARBA00011901"/>
    </source>
</evidence>
<name>A0AAW6RPC0_9BURK</name>
<dbReference type="PANTHER" id="PTHR30404:SF0">
    <property type="entry name" value="N-ACETYLMURAMOYL-L-ALANINE AMIDASE AMIC"/>
    <property type="match status" value="1"/>
</dbReference>
<gene>
    <name evidence="7" type="ORF">QB898_06650</name>
</gene>
<keyword evidence="8" id="KW-1185">Reference proteome</keyword>
<feature type="domain" description="MurNAc-LAA" evidence="6">
    <location>
        <begin position="92"/>
        <end position="241"/>
    </location>
</feature>
<dbReference type="GO" id="GO:0008745">
    <property type="term" value="F:N-acetylmuramoyl-L-alanine amidase activity"/>
    <property type="evidence" value="ECO:0007669"/>
    <property type="project" value="UniProtKB-EC"/>
</dbReference>
<comment type="caution">
    <text evidence="7">The sequence shown here is derived from an EMBL/GenBank/DDBJ whole genome shotgun (WGS) entry which is preliminary data.</text>
</comment>
<dbReference type="Proteomes" id="UP001237156">
    <property type="component" value="Unassembled WGS sequence"/>
</dbReference>
<evidence type="ECO:0000256" key="1">
    <source>
        <dbReference type="ARBA" id="ARBA00001561"/>
    </source>
</evidence>
<dbReference type="EMBL" id="JARVII010000011">
    <property type="protein sequence ID" value="MDG9699400.1"/>
    <property type="molecule type" value="Genomic_DNA"/>
</dbReference>
<accession>A0AAW6RPC0</accession>
<evidence type="ECO:0000256" key="5">
    <source>
        <dbReference type="SAM" id="SignalP"/>
    </source>
</evidence>
<comment type="catalytic activity">
    <reaction evidence="1">
        <text>Hydrolyzes the link between N-acetylmuramoyl residues and L-amino acid residues in certain cell-wall glycopeptides.</text>
        <dbReference type="EC" id="3.5.1.28"/>
    </reaction>
</comment>
<sequence>MWKWKRRLALAAAACWLAWPAAALPASQRQPLLVLDAGHSPAAPGALGVRGVHELAYNDRLVAQLAAALQKDGWRVRLTRQSGQEMALGQRPALANRLKADVFLSIHHDSAQLQFLEKKQTENGEVYEATRPIRGYSLFVSGQNPQFRNSYCLAESLGEEILALGRPPTLHHAEAVEGENRPLLHQRLGIYQYDGLAVLRKTAMPAVLLEAGVLVDRTDEAYVSNPHNQQALVEAVTRALRPWRERLARSLAGQRLTPCEAAAALPEPEIKPEAKPEKPGKKP</sequence>
<keyword evidence="3 7" id="KW-0378">Hydrolase</keyword>
<dbReference type="RefSeq" id="WP_158241638.1">
    <property type="nucleotide sequence ID" value="NZ_JARVII010000011.1"/>
</dbReference>
<evidence type="ECO:0000313" key="8">
    <source>
        <dbReference type="Proteomes" id="UP001237156"/>
    </source>
</evidence>
<dbReference type="GO" id="GO:0030288">
    <property type="term" value="C:outer membrane-bounded periplasmic space"/>
    <property type="evidence" value="ECO:0007669"/>
    <property type="project" value="TreeGrafter"/>
</dbReference>
<dbReference type="InterPro" id="IPR050695">
    <property type="entry name" value="N-acetylmuramoyl_amidase_3"/>
</dbReference>
<dbReference type="EC" id="3.5.1.28" evidence="2"/>
<dbReference type="SUPFAM" id="SSF53187">
    <property type="entry name" value="Zn-dependent exopeptidases"/>
    <property type="match status" value="1"/>
</dbReference>
<feature type="chain" id="PRO_5043577435" description="N-acetylmuramoyl-L-alanine amidase" evidence="5">
    <location>
        <begin position="24"/>
        <end position="283"/>
    </location>
</feature>
<evidence type="ECO:0000313" key="7">
    <source>
        <dbReference type="EMBL" id="MDG9699400.1"/>
    </source>
</evidence>
<dbReference type="SMART" id="SM00646">
    <property type="entry name" value="Ami_3"/>
    <property type="match status" value="1"/>
</dbReference>
<proteinExistence type="predicted"/>
<dbReference type="Pfam" id="PF01520">
    <property type="entry name" value="Amidase_3"/>
    <property type="match status" value="1"/>
</dbReference>
<protein>
    <recommendedName>
        <fullName evidence="2">N-acetylmuramoyl-L-alanine amidase</fullName>
        <ecNumber evidence="2">3.5.1.28</ecNumber>
    </recommendedName>
</protein>
<feature type="region of interest" description="Disordered" evidence="4">
    <location>
        <begin position="259"/>
        <end position="283"/>
    </location>
</feature>
<dbReference type="PANTHER" id="PTHR30404">
    <property type="entry name" value="N-ACETYLMURAMOYL-L-ALANINE AMIDASE"/>
    <property type="match status" value="1"/>
</dbReference>
<feature type="signal peptide" evidence="5">
    <location>
        <begin position="1"/>
        <end position="23"/>
    </location>
</feature>
<evidence type="ECO:0000256" key="3">
    <source>
        <dbReference type="ARBA" id="ARBA00022801"/>
    </source>
</evidence>
<dbReference type="CDD" id="cd02696">
    <property type="entry name" value="MurNAc-LAA"/>
    <property type="match status" value="1"/>
</dbReference>
<organism evidence="7 8">
    <name type="scientific">Ottowia cancrivicina</name>
    <dbReference type="NCBI Taxonomy" id="3040346"/>
    <lineage>
        <taxon>Bacteria</taxon>
        <taxon>Pseudomonadati</taxon>
        <taxon>Pseudomonadota</taxon>
        <taxon>Betaproteobacteria</taxon>
        <taxon>Burkholderiales</taxon>
        <taxon>Comamonadaceae</taxon>
        <taxon>Ottowia</taxon>
    </lineage>
</organism>
<dbReference type="InterPro" id="IPR002508">
    <property type="entry name" value="MurNAc-LAA_cat"/>
</dbReference>
<evidence type="ECO:0000256" key="4">
    <source>
        <dbReference type="SAM" id="MobiDB-lite"/>
    </source>
</evidence>
<dbReference type="Gene3D" id="3.40.630.40">
    <property type="entry name" value="Zn-dependent exopeptidases"/>
    <property type="match status" value="1"/>
</dbReference>
<dbReference type="GO" id="GO:0009253">
    <property type="term" value="P:peptidoglycan catabolic process"/>
    <property type="evidence" value="ECO:0007669"/>
    <property type="project" value="InterPro"/>
</dbReference>
<dbReference type="AlphaFoldDB" id="A0AAW6RPC0"/>
<evidence type="ECO:0000259" key="6">
    <source>
        <dbReference type="SMART" id="SM00646"/>
    </source>
</evidence>
<keyword evidence="5" id="KW-0732">Signal</keyword>
<feature type="compositionally biased region" description="Basic and acidic residues" evidence="4">
    <location>
        <begin position="268"/>
        <end position="283"/>
    </location>
</feature>